<reference evidence="3" key="1">
    <citation type="submission" date="2016-05" db="EMBL/GenBank/DDBJ databases">
        <title>Microbial consortia oxidize butane by reversing methanogenesis.</title>
        <authorList>
            <person name="Laso-Perez R."/>
            <person name="Richter M."/>
            <person name="Wegener G."/>
            <person name="Musat F."/>
        </authorList>
    </citation>
    <scope>NUCLEOTIDE SEQUENCE [LARGE SCALE GENOMIC DNA]</scope>
    <source>
        <strain evidence="3">BOX2</strain>
    </source>
</reference>
<evidence type="ECO:0000313" key="3">
    <source>
        <dbReference type="EMBL" id="OFV67574.1"/>
    </source>
</evidence>
<feature type="transmembrane region" description="Helical" evidence="1">
    <location>
        <begin position="113"/>
        <end position="130"/>
    </location>
</feature>
<accession>A0A1F2P909</accession>
<feature type="transmembrane region" description="Helical" evidence="1">
    <location>
        <begin position="157"/>
        <end position="175"/>
    </location>
</feature>
<feature type="transmembrane region" description="Helical" evidence="1">
    <location>
        <begin position="326"/>
        <end position="348"/>
    </location>
</feature>
<dbReference type="PANTHER" id="PTHR41710:SF2">
    <property type="entry name" value="GLYCOSYL TRANSFERASE FAMILY 39_83 DOMAIN-CONTAINING PROTEIN"/>
    <property type="match status" value="1"/>
</dbReference>
<protein>
    <submittedName>
        <fullName evidence="3">Glycosyl transferase</fullName>
    </submittedName>
</protein>
<dbReference type="AlphaFoldDB" id="A0A1F2P909"/>
<evidence type="ECO:0000256" key="1">
    <source>
        <dbReference type="SAM" id="Phobius"/>
    </source>
</evidence>
<evidence type="ECO:0000259" key="2">
    <source>
        <dbReference type="Pfam" id="PF13231"/>
    </source>
</evidence>
<gene>
    <name evidence="3" type="ORF">SCAL_001492</name>
</gene>
<feature type="transmembrane region" description="Helical" evidence="1">
    <location>
        <begin position="60"/>
        <end position="78"/>
    </location>
</feature>
<dbReference type="STRING" id="1838285.SCAL_001492"/>
<dbReference type="InterPro" id="IPR038731">
    <property type="entry name" value="RgtA/B/C-like"/>
</dbReference>
<keyword evidence="1" id="KW-0812">Transmembrane</keyword>
<feature type="transmembrane region" description="Helical" evidence="1">
    <location>
        <begin position="135"/>
        <end position="151"/>
    </location>
</feature>
<feature type="domain" description="Glycosyltransferase RgtA/B/C/D-like" evidence="2">
    <location>
        <begin position="40"/>
        <end position="174"/>
    </location>
</feature>
<dbReference type="Pfam" id="PF13231">
    <property type="entry name" value="PMT_2"/>
    <property type="match status" value="1"/>
</dbReference>
<dbReference type="Proteomes" id="UP000186940">
    <property type="component" value="Unassembled WGS sequence"/>
</dbReference>
<comment type="caution">
    <text evidence="3">The sequence shown here is derived from an EMBL/GenBank/DDBJ whole genome shotgun (WGS) entry which is preliminary data.</text>
</comment>
<sequence>MILRFYNLGLRPFHHDEAVHGWFTLKILNTGDYHYQPWAHGPLQYYLTTVVFYLFGTTEFTGRVIPAIIGVLLVASAYPLRRYIGKNGSLFLALFFAISPSILYYSRFFRNDIYIALFAILILIAILRYVDTKKLYWAVSAGIIAALAASTKENAYIVLFIFVSFAILYLIRERGHLKIREIIKTNLPAIISAGIAGLFVYFLLYSFFLQHPSDPFHAIPDALDHWSNYTGGPSGPFYFYIPLMILYELPILLFGILGIIYYWFREKGNVMMLFLSYYFAVSMIIHASIHEKAPWLTIHLILPLAIIAASYLDKLMQMDWNGTKKILTAILGITLVFMAANSLALNYIRFVDPAEPMIQAAQPDMRFAEMMAVTERVAAGIDGYNTSIIVTDNKLETQLLWKLRDFKKIRWRVNINSTLDAPLIFVHDLDADVVEANLEREGYSRMDARILQWYWWKRSDVTLRFILFREMDRASDGYGVVLFYKGE</sequence>
<dbReference type="GO" id="GO:0016740">
    <property type="term" value="F:transferase activity"/>
    <property type="evidence" value="ECO:0007669"/>
    <property type="project" value="UniProtKB-KW"/>
</dbReference>
<name>A0A1F2P909_9EURY</name>
<feature type="transmembrane region" description="Helical" evidence="1">
    <location>
        <begin position="270"/>
        <end position="289"/>
    </location>
</feature>
<feature type="transmembrane region" description="Helical" evidence="1">
    <location>
        <begin position="90"/>
        <end position="107"/>
    </location>
</feature>
<keyword evidence="3" id="KW-0808">Transferase</keyword>
<feature type="transmembrane region" description="Helical" evidence="1">
    <location>
        <begin position="187"/>
        <end position="208"/>
    </location>
</feature>
<dbReference type="PANTHER" id="PTHR41710">
    <property type="entry name" value="GLYCOSYL TRANSFERASE, FAMILY 39"/>
    <property type="match status" value="1"/>
</dbReference>
<feature type="transmembrane region" description="Helical" evidence="1">
    <location>
        <begin position="295"/>
        <end position="314"/>
    </location>
</feature>
<keyword evidence="1" id="KW-0472">Membrane</keyword>
<evidence type="ECO:0000313" key="4">
    <source>
        <dbReference type="Proteomes" id="UP000186940"/>
    </source>
</evidence>
<dbReference type="InterPro" id="IPR019962">
    <property type="entry name" value="CHP03663"/>
</dbReference>
<dbReference type="EMBL" id="LYOS01000004">
    <property type="protein sequence ID" value="OFV67574.1"/>
    <property type="molecule type" value="Genomic_DNA"/>
</dbReference>
<keyword evidence="1" id="KW-1133">Transmembrane helix</keyword>
<organism evidence="3 4">
    <name type="scientific">Candidatus Syntropharchaeum caldarium</name>
    <dbReference type="NCBI Taxonomy" id="1838285"/>
    <lineage>
        <taxon>Archaea</taxon>
        <taxon>Methanobacteriati</taxon>
        <taxon>Methanobacteriota</taxon>
        <taxon>Stenosarchaea group</taxon>
        <taxon>Methanomicrobia</taxon>
        <taxon>Methanosarcinales</taxon>
        <taxon>ANME-2 cluster</taxon>
        <taxon>Candidatus Syntropharchaeum</taxon>
    </lineage>
</organism>
<dbReference type="NCBIfam" id="TIGR03663">
    <property type="entry name" value="flippase activity-associated protein Agl23"/>
    <property type="match status" value="1"/>
</dbReference>
<proteinExistence type="predicted"/>
<feature type="transmembrane region" description="Helical" evidence="1">
    <location>
        <begin position="237"/>
        <end position="263"/>
    </location>
</feature>
<keyword evidence="4" id="KW-1185">Reference proteome</keyword>